<reference evidence="9 10" key="1">
    <citation type="submission" date="2018-08" db="EMBL/GenBank/DDBJ databases">
        <title>Draft genome sequences of two Aspergillus turcosus clinical strains isolated from bronchoalveolar lavage fluid: one azole-susceptible and the other azole-resistant.</title>
        <authorList>
            <person name="Parent-Michaud M."/>
            <person name="Dufresne P.J."/>
            <person name="Fournier E."/>
            <person name="Martineau C."/>
            <person name="Moreira S."/>
            <person name="Perkins V."/>
            <person name="De Repentigny L."/>
            <person name="Dufresne S.F."/>
        </authorList>
    </citation>
    <scope>NUCLEOTIDE SEQUENCE [LARGE SCALE GENOMIC DNA]</scope>
    <source>
        <strain evidence="9">HMR AF 1038</strain>
    </source>
</reference>
<dbReference type="Pfam" id="PF01743">
    <property type="entry name" value="PolyA_pol"/>
    <property type="match status" value="1"/>
</dbReference>
<comment type="caution">
    <text evidence="9">The sequence shown here is derived from an EMBL/GenBank/DDBJ whole genome shotgun (WGS) entry which is preliminary data.</text>
</comment>
<dbReference type="InterPro" id="IPR002646">
    <property type="entry name" value="PolA_pol_head_dom"/>
</dbReference>
<feature type="domain" description="Poly A polymerase head" evidence="7">
    <location>
        <begin position="57"/>
        <end position="210"/>
    </location>
</feature>
<dbReference type="PANTHER" id="PTHR13734">
    <property type="entry name" value="TRNA-NUCLEOTIDYLTRANSFERASE"/>
    <property type="match status" value="1"/>
</dbReference>
<dbReference type="OrthoDB" id="445712at2759"/>
<dbReference type="GO" id="GO:0052929">
    <property type="term" value="F:ATP:3'-cytidine-cytidine-tRNA adenylyltransferase activity"/>
    <property type="evidence" value="ECO:0007669"/>
    <property type="project" value="TreeGrafter"/>
</dbReference>
<dbReference type="GO" id="GO:0005739">
    <property type="term" value="C:mitochondrion"/>
    <property type="evidence" value="ECO:0007669"/>
    <property type="project" value="UniProtKB-ARBA"/>
</dbReference>
<sequence length="1049" mass="116792">MATVAQTSSQTPQPLATVQLTPIENTLKELFLDVAKYIRERAIAAGASEADTPPMALRFTGGWVRDKLLGVDSHDIDVGISSMTGYQFGMALKDYLDIPGNLDKYKRNHPNGELKEAIVSLHKIEANPEKSKHLETVTTKIFGFDIDLVNLRKETYTDDSRNPQMEFGTAEEDALRRDATINALFYNLNESKVEDLTGRGFSDMRNKIIRTPLEPYQTFKDDPLRVLRLIRFASRLGYQIDPDTETAMQNSDISAALKKKISRERVGTELEKMLKGPDPRRALHLIDRLGLYHTIFTNYQDDVSADTSSWSLAYNALESLLHPDGTSKATLEKVRDFLMRNSLEAYYAWMIAALAPWSSVPPRIAKGPKAKPFPPRAAEVARDSLRSDNKMISVLGDAAASWRSIIDVKSSLLEGRMNGTAAEVRQQIGLHIKSWKKDWRLCILLAILQEIMRGGELLAVIQEYDRFISYIIQNDLQGVCEMKPIVNGGEIMKALEAKNGPWMSNALDMTCENLLIAQAFLTRQSSKSLSGSDENAINNLYRWASELALPSAVFATTEIGSSDVHESETIRENKLQLDLAVSVLAALDSLLRIQKSAHATDVITALASFRSEQDSWTTRETYMTSKRILESFSTNVRGEADSTFWSLVARILKERVKPVFAKTKNPAITAEGRKNFHPVPLPRFDASIIDPATKPWKISDVYATTVLAWAIAQYQAKDRPQLEAHFPLLVPPILALIDDDSVAYKTRGCVLLNQLLKPIRGSGSDILQRTNLASVFEDAVRPCLLSLPSITPEDDAIKLLGVAYPALLSLLQTNYHTATPRSAANANRDKYISSVARTLRENLISSFHHISSTNRTSTSSFASFPYPRLSTLLVDQMYPLLLELGIHTTKYLQEIVPLLYSTLSNPFGTAYPSLLLSAVAVTRAVILNAHPRLWRWRGEILGALCSCWLRVVEEEGEIAERAVKGRSTREDQETNAALTKLKKELRGAVYLLKFALENPAEADGDAGQLEAKAAIRKELQELVDADETLADLLLADIDPNDADFFGIDP</sequence>
<dbReference type="InterPro" id="IPR016024">
    <property type="entry name" value="ARM-type_fold"/>
</dbReference>
<dbReference type="Gene3D" id="3.30.460.10">
    <property type="entry name" value="Beta Polymerase, domain 2"/>
    <property type="match status" value="1"/>
</dbReference>
<protein>
    <recommendedName>
        <fullName evidence="11">Poly A polymerase head domain-containing protein</fullName>
    </recommendedName>
</protein>
<evidence type="ECO:0000259" key="7">
    <source>
        <dbReference type="Pfam" id="PF01743"/>
    </source>
</evidence>
<evidence type="ECO:0000256" key="6">
    <source>
        <dbReference type="RuleBase" id="RU003953"/>
    </source>
</evidence>
<dbReference type="SUPFAM" id="SSF81301">
    <property type="entry name" value="Nucleotidyltransferase"/>
    <property type="match status" value="1"/>
</dbReference>
<dbReference type="GO" id="GO:0110078">
    <property type="term" value="C:TTT Hsp90 cochaperone complex"/>
    <property type="evidence" value="ECO:0007669"/>
    <property type="project" value="InterPro"/>
</dbReference>
<keyword evidence="4 6" id="KW-0694">RNA-binding</keyword>
<feature type="domain" description="tRNA nucleotidyltransferase/poly(A) polymerase RNA and SrmB- binding" evidence="8">
    <location>
        <begin position="237"/>
        <end position="296"/>
    </location>
</feature>
<dbReference type="SUPFAM" id="SSF81891">
    <property type="entry name" value="Poly A polymerase C-terminal region-like"/>
    <property type="match status" value="1"/>
</dbReference>
<proteinExistence type="inferred from homology"/>
<dbReference type="FunFam" id="1.10.3090.10:FF:000011">
    <property type="entry name" value="tRNA nucleotidyltransferase"/>
    <property type="match status" value="1"/>
</dbReference>
<comment type="similarity">
    <text evidence="1 6">Belongs to the tRNA nucleotidyltransferase/poly(A) polymerase family.</text>
</comment>
<evidence type="ECO:0000313" key="9">
    <source>
        <dbReference type="EMBL" id="RLM00555.1"/>
    </source>
</evidence>
<dbReference type="CDD" id="cd05398">
    <property type="entry name" value="NT_ClassII-CCAase"/>
    <property type="match status" value="1"/>
</dbReference>
<evidence type="ECO:0008006" key="11">
    <source>
        <dbReference type="Google" id="ProtNLM"/>
    </source>
</evidence>
<organism evidence="9 10">
    <name type="scientific">Aspergillus turcosus</name>
    <dbReference type="NCBI Taxonomy" id="1245748"/>
    <lineage>
        <taxon>Eukaryota</taxon>
        <taxon>Fungi</taxon>
        <taxon>Dikarya</taxon>
        <taxon>Ascomycota</taxon>
        <taxon>Pezizomycotina</taxon>
        <taxon>Eurotiomycetes</taxon>
        <taxon>Eurotiomycetidae</taxon>
        <taxon>Eurotiales</taxon>
        <taxon>Aspergillaceae</taxon>
        <taxon>Aspergillus</taxon>
        <taxon>Aspergillus subgen. Fumigati</taxon>
    </lineage>
</organism>
<keyword evidence="2 6" id="KW-0808">Transferase</keyword>
<dbReference type="InterPro" id="IPR032828">
    <property type="entry name" value="PolyA_RNA-bd"/>
</dbReference>
<name>A0A3R7IND1_9EURO</name>
<dbReference type="InterPro" id="IPR018870">
    <property type="entry name" value="Tti2"/>
</dbReference>
<evidence type="ECO:0000313" key="10">
    <source>
        <dbReference type="Proteomes" id="UP000215289"/>
    </source>
</evidence>
<keyword evidence="3" id="KW-0547">Nucleotide-binding</keyword>
<evidence type="ECO:0000256" key="3">
    <source>
        <dbReference type="ARBA" id="ARBA00022741"/>
    </source>
</evidence>
<dbReference type="Gene3D" id="1.10.3090.10">
    <property type="entry name" value="cca-adding enzyme, domain 2"/>
    <property type="match status" value="1"/>
</dbReference>
<dbReference type="EMBL" id="NIDN02000014">
    <property type="protein sequence ID" value="RLM00555.1"/>
    <property type="molecule type" value="Genomic_DNA"/>
</dbReference>
<dbReference type="Pfam" id="PF10521">
    <property type="entry name" value="Tti2"/>
    <property type="match status" value="1"/>
</dbReference>
<gene>
    <name evidence="9" type="ORF">CFD26_107611</name>
</gene>
<dbReference type="FunFam" id="3.30.460.10:FF:000019">
    <property type="entry name" value="tRNA nucleotidyltransferase cca2"/>
    <property type="match status" value="1"/>
</dbReference>
<dbReference type="AlphaFoldDB" id="A0A3R7IND1"/>
<dbReference type="Proteomes" id="UP000215289">
    <property type="component" value="Unassembled WGS sequence"/>
</dbReference>
<evidence type="ECO:0000256" key="5">
    <source>
        <dbReference type="ARBA" id="ARBA00034736"/>
    </source>
</evidence>
<accession>A0A3R7IND1</accession>
<dbReference type="Pfam" id="PF12627">
    <property type="entry name" value="PolyA_pol_RNAbd"/>
    <property type="match status" value="1"/>
</dbReference>
<dbReference type="GO" id="GO:0000166">
    <property type="term" value="F:nucleotide binding"/>
    <property type="evidence" value="ECO:0007669"/>
    <property type="project" value="UniProtKB-KW"/>
</dbReference>
<dbReference type="GO" id="GO:0003723">
    <property type="term" value="F:RNA binding"/>
    <property type="evidence" value="ECO:0007669"/>
    <property type="project" value="UniProtKB-KW"/>
</dbReference>
<evidence type="ECO:0000256" key="2">
    <source>
        <dbReference type="ARBA" id="ARBA00022679"/>
    </source>
</evidence>
<dbReference type="GO" id="GO:0052927">
    <property type="term" value="F:CC tRNA cytidylyltransferase activity"/>
    <property type="evidence" value="ECO:0007669"/>
    <property type="project" value="TreeGrafter"/>
</dbReference>
<evidence type="ECO:0000256" key="4">
    <source>
        <dbReference type="ARBA" id="ARBA00022884"/>
    </source>
</evidence>
<dbReference type="GO" id="GO:0001680">
    <property type="term" value="P:tRNA 3'-terminal CCA addition"/>
    <property type="evidence" value="ECO:0007669"/>
    <property type="project" value="UniProtKB-ARBA"/>
</dbReference>
<comment type="similarity">
    <text evidence="5">Belongs to the TTI2 family.</text>
</comment>
<dbReference type="InterPro" id="IPR043519">
    <property type="entry name" value="NT_sf"/>
</dbReference>
<evidence type="ECO:0000259" key="8">
    <source>
        <dbReference type="Pfam" id="PF12627"/>
    </source>
</evidence>
<keyword evidence="10" id="KW-1185">Reference proteome</keyword>
<dbReference type="PANTHER" id="PTHR13734:SF5">
    <property type="entry name" value="CCA TRNA NUCLEOTIDYLTRANSFERASE, MITOCHONDRIAL"/>
    <property type="match status" value="1"/>
</dbReference>
<dbReference type="SUPFAM" id="SSF48371">
    <property type="entry name" value="ARM repeat"/>
    <property type="match status" value="1"/>
</dbReference>
<evidence type="ECO:0000256" key="1">
    <source>
        <dbReference type="ARBA" id="ARBA00007265"/>
    </source>
</evidence>
<dbReference type="STRING" id="1245748.A0A3R7IND1"/>